<feature type="region of interest" description="Disordered" evidence="1">
    <location>
        <begin position="15"/>
        <end position="38"/>
    </location>
</feature>
<dbReference type="AlphaFoldDB" id="A0A371CYN9"/>
<dbReference type="EMBL" id="KZ857438">
    <property type="protein sequence ID" value="RDX45379.1"/>
    <property type="molecule type" value="Genomic_DNA"/>
</dbReference>
<gene>
    <name evidence="2" type="ORF">OH76DRAFT_1005742</name>
</gene>
<evidence type="ECO:0000256" key="1">
    <source>
        <dbReference type="SAM" id="MobiDB-lite"/>
    </source>
</evidence>
<dbReference type="Proteomes" id="UP000256964">
    <property type="component" value="Unassembled WGS sequence"/>
</dbReference>
<protein>
    <submittedName>
        <fullName evidence="2">Uncharacterized protein</fullName>
    </submittedName>
</protein>
<evidence type="ECO:0000313" key="2">
    <source>
        <dbReference type="EMBL" id="RDX45379.1"/>
    </source>
</evidence>
<accession>A0A371CYN9</accession>
<feature type="region of interest" description="Disordered" evidence="1">
    <location>
        <begin position="66"/>
        <end position="91"/>
    </location>
</feature>
<reference evidence="2 3" key="1">
    <citation type="journal article" date="2018" name="Biotechnol. Biofuels">
        <title>Integrative visual omics of the white-rot fungus Polyporus brumalis exposes the biotechnological potential of its oxidative enzymes for delignifying raw plant biomass.</title>
        <authorList>
            <person name="Miyauchi S."/>
            <person name="Rancon A."/>
            <person name="Drula E."/>
            <person name="Hage H."/>
            <person name="Chaduli D."/>
            <person name="Favel A."/>
            <person name="Grisel S."/>
            <person name="Henrissat B."/>
            <person name="Herpoel-Gimbert I."/>
            <person name="Ruiz-Duenas F.J."/>
            <person name="Chevret D."/>
            <person name="Hainaut M."/>
            <person name="Lin J."/>
            <person name="Wang M."/>
            <person name="Pangilinan J."/>
            <person name="Lipzen A."/>
            <person name="Lesage-Meessen L."/>
            <person name="Navarro D."/>
            <person name="Riley R."/>
            <person name="Grigoriev I.V."/>
            <person name="Zhou S."/>
            <person name="Raouche S."/>
            <person name="Rosso M.N."/>
        </authorList>
    </citation>
    <scope>NUCLEOTIDE SEQUENCE [LARGE SCALE GENOMIC DNA]</scope>
    <source>
        <strain evidence="2 3">BRFM 1820</strain>
    </source>
</reference>
<keyword evidence="3" id="KW-1185">Reference proteome</keyword>
<organism evidence="2 3">
    <name type="scientific">Lentinus brumalis</name>
    <dbReference type="NCBI Taxonomy" id="2498619"/>
    <lineage>
        <taxon>Eukaryota</taxon>
        <taxon>Fungi</taxon>
        <taxon>Dikarya</taxon>
        <taxon>Basidiomycota</taxon>
        <taxon>Agaricomycotina</taxon>
        <taxon>Agaricomycetes</taxon>
        <taxon>Polyporales</taxon>
        <taxon>Polyporaceae</taxon>
        <taxon>Lentinus</taxon>
    </lineage>
</organism>
<proteinExistence type="predicted"/>
<sequence>MSVPCSAPHVRVLAEHDARMEARTRRKQGHSSTGTHTDDRSYQYWLAVRTPPCMLYLPSRAVPSPPLVQRERRPSISTRLGPPSCPPRCTQVTPGTPPAPTALVHATSHTFTMAEHGCTARRVATSGSRRGHRLSTTTTAYYAYTRPLQSGGSSGPLSYSPGGQLHLVHRLGGLEDVQSRRAETIDRCIERAVRTDTLAEGGEGDGRKGGDWWESDSSHLVLIRGQPGTNTPRTARAVASTGLPQ</sequence>
<feature type="region of interest" description="Disordered" evidence="1">
    <location>
        <begin position="224"/>
        <end position="245"/>
    </location>
</feature>
<name>A0A371CYN9_9APHY</name>
<evidence type="ECO:0000313" key="3">
    <source>
        <dbReference type="Proteomes" id="UP000256964"/>
    </source>
</evidence>